<comment type="subcellular location">
    <subcellularLocation>
        <location evidence="1 14">Cell outer membrane</location>
        <topology evidence="1 14">Multi-pass membrane protein</topology>
    </subcellularLocation>
</comment>
<dbReference type="InterPro" id="IPR039426">
    <property type="entry name" value="TonB-dep_rcpt-like"/>
</dbReference>
<dbReference type="GO" id="GO:0015344">
    <property type="term" value="F:siderophore uptake transmembrane transporter activity"/>
    <property type="evidence" value="ECO:0007669"/>
    <property type="project" value="TreeGrafter"/>
</dbReference>
<evidence type="ECO:0000256" key="14">
    <source>
        <dbReference type="PROSITE-ProRule" id="PRU01360"/>
    </source>
</evidence>
<dbReference type="Pfam" id="PF00593">
    <property type="entry name" value="TonB_dep_Rec_b-barrel"/>
    <property type="match status" value="1"/>
</dbReference>
<dbReference type="CDD" id="cd01347">
    <property type="entry name" value="ligand_gated_channel"/>
    <property type="match status" value="1"/>
</dbReference>
<evidence type="ECO:0000256" key="15">
    <source>
        <dbReference type="PROSITE-ProRule" id="PRU10144"/>
    </source>
</evidence>
<evidence type="ECO:0000256" key="12">
    <source>
        <dbReference type="ARBA" id="ARBA00023170"/>
    </source>
</evidence>
<keyword evidence="13 14" id="KW-0998">Cell outer membrane</keyword>
<dbReference type="GO" id="GO:0015891">
    <property type="term" value="P:siderophore transport"/>
    <property type="evidence" value="ECO:0007669"/>
    <property type="project" value="InterPro"/>
</dbReference>
<keyword evidence="4 14" id="KW-1134">Transmembrane beta strand</keyword>
<dbReference type="NCBIfam" id="TIGR01783">
    <property type="entry name" value="TonB-siderophor"/>
    <property type="match status" value="1"/>
</dbReference>
<dbReference type="Proteomes" id="UP000182902">
    <property type="component" value="Unassembled WGS sequence"/>
</dbReference>
<dbReference type="GO" id="GO:0038023">
    <property type="term" value="F:signaling receptor activity"/>
    <property type="evidence" value="ECO:0007669"/>
    <property type="project" value="InterPro"/>
</dbReference>
<evidence type="ECO:0000256" key="7">
    <source>
        <dbReference type="ARBA" id="ARBA00022729"/>
    </source>
</evidence>
<dbReference type="InterPro" id="IPR037066">
    <property type="entry name" value="Plug_dom_sf"/>
</dbReference>
<keyword evidence="9" id="KW-0406">Ion transport</keyword>
<dbReference type="AlphaFoldDB" id="A0A1H3UP70"/>
<dbReference type="PROSITE" id="PS52016">
    <property type="entry name" value="TONB_DEPENDENT_REC_3"/>
    <property type="match status" value="1"/>
</dbReference>
<evidence type="ECO:0000256" key="3">
    <source>
        <dbReference type="ARBA" id="ARBA00022448"/>
    </source>
</evidence>
<dbReference type="Pfam" id="PF07660">
    <property type="entry name" value="STN"/>
    <property type="match status" value="1"/>
</dbReference>
<dbReference type="PROSITE" id="PS01156">
    <property type="entry name" value="TONB_DEPENDENT_REC_2"/>
    <property type="match status" value="1"/>
</dbReference>
<dbReference type="InterPro" id="IPR012910">
    <property type="entry name" value="Plug_dom"/>
</dbReference>
<gene>
    <name evidence="18" type="ORF">SAMN05216247_115106</name>
</gene>
<dbReference type="EMBL" id="FNOX01000015">
    <property type="protein sequence ID" value="SDZ64230.1"/>
    <property type="molecule type" value="Genomic_DNA"/>
</dbReference>
<keyword evidence="12 18" id="KW-0675">Receptor</keyword>
<name>A0A1H3UP70_9PSED</name>
<keyword evidence="10 16" id="KW-0798">TonB box</keyword>
<dbReference type="SUPFAM" id="SSF56935">
    <property type="entry name" value="Porins"/>
    <property type="match status" value="1"/>
</dbReference>
<evidence type="ECO:0000313" key="18">
    <source>
        <dbReference type="EMBL" id="SDZ64230.1"/>
    </source>
</evidence>
<evidence type="ECO:0000256" key="10">
    <source>
        <dbReference type="ARBA" id="ARBA00023077"/>
    </source>
</evidence>
<dbReference type="GO" id="GO:0009279">
    <property type="term" value="C:cell outer membrane"/>
    <property type="evidence" value="ECO:0007669"/>
    <property type="project" value="UniProtKB-SubCell"/>
</dbReference>
<feature type="short sequence motif" description="TonB C-terminal box" evidence="15">
    <location>
        <begin position="790"/>
        <end position="807"/>
    </location>
</feature>
<dbReference type="Gene3D" id="2.170.130.10">
    <property type="entry name" value="TonB-dependent receptor, plug domain"/>
    <property type="match status" value="1"/>
</dbReference>
<evidence type="ECO:0000256" key="4">
    <source>
        <dbReference type="ARBA" id="ARBA00022452"/>
    </source>
</evidence>
<reference evidence="18 19" key="1">
    <citation type="submission" date="2016-10" db="EMBL/GenBank/DDBJ databases">
        <authorList>
            <person name="de Groot N.N."/>
        </authorList>
    </citation>
    <scope>NUCLEOTIDE SEQUENCE [LARGE SCALE GENOMIC DNA]</scope>
    <source>
        <strain evidence="18 19">ICMP 14252</strain>
    </source>
</reference>
<evidence type="ECO:0000256" key="16">
    <source>
        <dbReference type="RuleBase" id="RU003357"/>
    </source>
</evidence>
<evidence type="ECO:0000256" key="5">
    <source>
        <dbReference type="ARBA" id="ARBA00022496"/>
    </source>
</evidence>
<evidence type="ECO:0000256" key="1">
    <source>
        <dbReference type="ARBA" id="ARBA00004571"/>
    </source>
</evidence>
<feature type="domain" description="Secretin/TonB short N-terminal" evidence="17">
    <location>
        <begin position="68"/>
        <end position="118"/>
    </location>
</feature>
<comment type="similarity">
    <text evidence="2 14 16">Belongs to the TonB-dependent receptor family.</text>
</comment>
<dbReference type="PANTHER" id="PTHR32552:SF74">
    <property type="entry name" value="HYDROXAMATE SIDEROPHORE RECEPTOR FHUE"/>
    <property type="match status" value="1"/>
</dbReference>
<evidence type="ECO:0000256" key="13">
    <source>
        <dbReference type="ARBA" id="ARBA00023237"/>
    </source>
</evidence>
<dbReference type="FunFam" id="2.170.130.10:FF:000010">
    <property type="entry name" value="Ferripyoverdine receptor"/>
    <property type="match status" value="1"/>
</dbReference>
<keyword evidence="11 14" id="KW-0472">Membrane</keyword>
<keyword evidence="7" id="KW-0732">Signal</keyword>
<evidence type="ECO:0000256" key="6">
    <source>
        <dbReference type="ARBA" id="ARBA00022692"/>
    </source>
</evidence>
<dbReference type="Gene3D" id="3.55.50.30">
    <property type="match status" value="1"/>
</dbReference>
<dbReference type="Pfam" id="PF07715">
    <property type="entry name" value="Plug"/>
    <property type="match status" value="1"/>
</dbReference>
<keyword evidence="6 14" id="KW-0812">Transmembrane</keyword>
<dbReference type="Gene3D" id="2.40.170.20">
    <property type="entry name" value="TonB-dependent receptor, beta-barrel domain"/>
    <property type="match status" value="1"/>
</dbReference>
<accession>A0A1H3UP70</accession>
<sequence length="807" mass="88907">MPATFGLSPLSKALSMRRLLNTPLLPSAIALALALPVAGYVQAQEVELNVPAQPLGSALQEFGRQTNLQVLYSPTDVEGKRSHAIKGKLQPGQAMTTLLSGTGISYDLQGSSFTISAAKTSALELGATQVTANQLGTITEGSGSYTPGTIATATRLVLSPRETPQSISVVTRQAMDDFNLKSIDDVMRHTPGITVATYDSERTSYYSRGFAIQNFQYDGIPILQDAQYSSGHTLTDTVIYDRVEILKGATGLLTGAGGPGGTINMVRKKPTSEFKGYVDLGAGSWDNYRSEIDVSGPLTETGNVRGRAVAAYQDKHTFLDHYQRQTNVYYGILEFDLAPDTLLTIGGDYQDSDPQGSSWSGAASLFDSAGNHISTPRSFNNGAKYSKWKQYTRTAFATLEHTFDNGWVGKAQYNHQINGYKAPLSALLSPNAETGKAPLLTRTYNGETTSDTGDLYATGPFSLFGREHELVVGTSVSRSHWLGSDYTNATNYDNSHDYFNWDGDAPKPDRGPRTKKNDELTRQSASYITGRFSLADDLHLILGTRVNNYEVSGTSQVKDTGKVVPYAGITYDLNDNFSAYASFTEIYLPQDDYRDRNDKPLEPDEGKNYEIGLKGEFFDGRLNSSLAYFEVHEKNRAVDDTDYIPNSHPGLDYASRGTEAKTKGYEAEISGELAPGWQLQAGYTHKIMRDKQGEKLSTWEPEDQVNIYTSYKLTGPLDKLTLGTGVRWQGTGWKLLNNYAKGTEENFSQDPLWIVDAMARYQVTENVSATLNVNNIFDKKYYTNIGFYNSAYYGDPRNVMLSTRWNF</sequence>
<dbReference type="InterPro" id="IPR000531">
    <property type="entry name" value="Beta-barrel_TonB"/>
</dbReference>
<keyword evidence="3 14" id="KW-0813">Transport</keyword>
<evidence type="ECO:0000256" key="2">
    <source>
        <dbReference type="ARBA" id="ARBA00009810"/>
    </source>
</evidence>
<dbReference type="InterPro" id="IPR011662">
    <property type="entry name" value="Secretin/TonB_short_N"/>
</dbReference>
<evidence type="ECO:0000259" key="17">
    <source>
        <dbReference type="SMART" id="SM00965"/>
    </source>
</evidence>
<protein>
    <submittedName>
        <fullName evidence="18">Outer-membrane receptor for ferric coprogen and ferric-rhodotorulic acid</fullName>
    </submittedName>
</protein>
<dbReference type="InterPro" id="IPR036942">
    <property type="entry name" value="Beta-barrel_TonB_sf"/>
</dbReference>
<organism evidence="18 19">
    <name type="scientific">Pseudomonas salomonii</name>
    <dbReference type="NCBI Taxonomy" id="191391"/>
    <lineage>
        <taxon>Bacteria</taxon>
        <taxon>Pseudomonadati</taxon>
        <taxon>Pseudomonadota</taxon>
        <taxon>Gammaproteobacteria</taxon>
        <taxon>Pseudomonadales</taxon>
        <taxon>Pseudomonadaceae</taxon>
        <taxon>Pseudomonas</taxon>
    </lineage>
</organism>
<proteinExistence type="inferred from homology"/>
<evidence type="ECO:0000313" key="19">
    <source>
        <dbReference type="Proteomes" id="UP000182902"/>
    </source>
</evidence>
<dbReference type="InterPro" id="IPR010917">
    <property type="entry name" value="TonB_rcpt_CS"/>
</dbReference>
<dbReference type="InterPro" id="IPR010105">
    <property type="entry name" value="TonB_sidphr_rcpt"/>
</dbReference>
<dbReference type="PANTHER" id="PTHR32552">
    <property type="entry name" value="FERRICHROME IRON RECEPTOR-RELATED"/>
    <property type="match status" value="1"/>
</dbReference>
<evidence type="ECO:0000256" key="11">
    <source>
        <dbReference type="ARBA" id="ARBA00023136"/>
    </source>
</evidence>
<evidence type="ECO:0000256" key="8">
    <source>
        <dbReference type="ARBA" id="ARBA00023004"/>
    </source>
</evidence>
<evidence type="ECO:0000256" key="9">
    <source>
        <dbReference type="ARBA" id="ARBA00023065"/>
    </source>
</evidence>
<keyword evidence="5" id="KW-0410">Iron transport</keyword>
<dbReference type="SMART" id="SM00965">
    <property type="entry name" value="STN"/>
    <property type="match status" value="1"/>
</dbReference>
<keyword evidence="8" id="KW-0408">Iron</keyword>